<evidence type="ECO:0000313" key="3">
    <source>
        <dbReference type="Proteomes" id="UP000440096"/>
    </source>
</evidence>
<feature type="transmembrane region" description="Helical" evidence="1">
    <location>
        <begin position="185"/>
        <end position="205"/>
    </location>
</feature>
<reference evidence="2 3" key="1">
    <citation type="submission" date="2019-11" db="EMBL/GenBank/DDBJ databases">
        <title>Draft genome of Amycolatopsis RM579.</title>
        <authorList>
            <person name="Duangmal K."/>
            <person name="Mingma R."/>
        </authorList>
    </citation>
    <scope>NUCLEOTIDE SEQUENCE [LARGE SCALE GENOMIC DNA]</scope>
    <source>
        <strain evidence="2 3">RM579</strain>
    </source>
</reference>
<organism evidence="2 3">
    <name type="scientific">Amycolatopsis pithecellobii</name>
    <dbReference type="NCBI Taxonomy" id="664692"/>
    <lineage>
        <taxon>Bacteria</taxon>
        <taxon>Bacillati</taxon>
        <taxon>Actinomycetota</taxon>
        <taxon>Actinomycetes</taxon>
        <taxon>Pseudonocardiales</taxon>
        <taxon>Pseudonocardiaceae</taxon>
        <taxon>Amycolatopsis</taxon>
    </lineage>
</organism>
<sequence>MASSTPTTAGDPARSAQAAHLALPTPTAWRNITKHPLLFPYNRLIALVLLVNLLVLVQSGTYATASDAVLANLTLAVLIRQPRVWNFVFSLARRLPDSWPLWIRGAAAKVYHMGGLHVGAGISAMIWYIFFTVDLTKQAAGHQLPARLTAVLFVSYVQAALLLAIVVLALPAIRRRWHDLFERSHRFAGWFSLLLFWVQTLLSSWEPRDGQAVWMVLLSTPQLWVLLVCSASVASSWTRLRKVRVSVSRPSSHAALLRFDYGWTPFNGSSAFLSRSPLKEWHAFAGIDVQQGAGYRIMVSRAGDWTSRLIDNPPDTLWVKQIAIRGMASVESLFNRVLFVATGSGIGPTLTHLVSRPRDRPMALVWVTRTPRQIYGDDLVDEILSLVPDALIVDTAAQGKPDVVALAYRAARDFRADGVICVANKKVTWDVVHGLESRGIAANGALWDS</sequence>
<feature type="transmembrane region" description="Helical" evidence="1">
    <location>
        <begin position="44"/>
        <end position="63"/>
    </location>
</feature>
<keyword evidence="3" id="KW-1185">Reference proteome</keyword>
<dbReference type="AlphaFoldDB" id="A0A6N7Z3Q3"/>
<keyword evidence="1" id="KW-0472">Membrane</keyword>
<dbReference type="RefSeq" id="WP_154758757.1">
    <property type="nucleotide sequence ID" value="NZ_WMBA01000036.1"/>
</dbReference>
<comment type="caution">
    <text evidence="2">The sequence shown here is derived from an EMBL/GenBank/DDBJ whole genome shotgun (WGS) entry which is preliminary data.</text>
</comment>
<dbReference type="PANTHER" id="PTHR33927">
    <property type="entry name" value="TRANSMEMBRANE PROTEIN"/>
    <property type="match status" value="1"/>
</dbReference>
<feature type="transmembrane region" description="Helical" evidence="1">
    <location>
        <begin position="150"/>
        <end position="173"/>
    </location>
</feature>
<dbReference type="OrthoDB" id="1154639at2"/>
<dbReference type="PANTHER" id="PTHR33927:SF5">
    <property type="entry name" value="ENZYME, PUTATIVE (AFU_ORTHOLOGUE AFUA_8G01222)-RELATED"/>
    <property type="match status" value="1"/>
</dbReference>
<dbReference type="InterPro" id="IPR039261">
    <property type="entry name" value="FNR_nucleotide-bd"/>
</dbReference>
<evidence type="ECO:0000313" key="2">
    <source>
        <dbReference type="EMBL" id="MTD56603.1"/>
    </source>
</evidence>
<name>A0A6N7Z3Q3_9PSEU</name>
<keyword evidence="1" id="KW-1133">Transmembrane helix</keyword>
<evidence type="ECO:0000256" key="1">
    <source>
        <dbReference type="SAM" id="Phobius"/>
    </source>
</evidence>
<dbReference type="Gene3D" id="3.40.50.80">
    <property type="entry name" value="Nucleotide-binding domain of ferredoxin-NADP reductase (FNR) module"/>
    <property type="match status" value="1"/>
</dbReference>
<feature type="transmembrane region" description="Helical" evidence="1">
    <location>
        <begin position="110"/>
        <end position="130"/>
    </location>
</feature>
<dbReference type="EMBL" id="WMBA01000036">
    <property type="protein sequence ID" value="MTD56603.1"/>
    <property type="molecule type" value="Genomic_DNA"/>
</dbReference>
<proteinExistence type="predicted"/>
<gene>
    <name evidence="2" type="ORF">GKO32_21925</name>
</gene>
<protein>
    <submittedName>
        <fullName evidence="2">Uncharacterized protein</fullName>
    </submittedName>
</protein>
<keyword evidence="1" id="KW-0812">Transmembrane</keyword>
<dbReference type="SUPFAM" id="SSF52343">
    <property type="entry name" value="Ferredoxin reductase-like, C-terminal NADP-linked domain"/>
    <property type="match status" value="1"/>
</dbReference>
<dbReference type="InterPro" id="IPR052979">
    <property type="entry name" value="Adenylate-forming_domain"/>
</dbReference>
<accession>A0A6N7Z3Q3</accession>
<dbReference type="Proteomes" id="UP000440096">
    <property type="component" value="Unassembled WGS sequence"/>
</dbReference>
<feature type="transmembrane region" description="Helical" evidence="1">
    <location>
        <begin position="211"/>
        <end position="234"/>
    </location>
</feature>